<keyword evidence="3" id="KW-1185">Reference proteome</keyword>
<protein>
    <submittedName>
        <fullName evidence="2">NUDIX domain-containing protein</fullName>
    </submittedName>
</protein>
<proteinExistence type="predicted"/>
<feature type="domain" description="Nudix hydrolase" evidence="1">
    <location>
        <begin position="52"/>
        <end position="193"/>
    </location>
</feature>
<sequence>MPMTLAQDPLTDARAQLAAYLKLFPGERDDLLQLQAQFEANDVDLLLRSNMRGHITTSGIVFDDVAGKVLMIHHRGLDRWLQPGGHHEGSDPLDRSAAREVIEETGITDLLRHTWPSAADAPFDIETHFIPANPGKAEGEHWHHDFIYLFAADSSASLSPQWAEVAGVQWMTLQAFESLPIGRFGRIAGKLKALV</sequence>
<gene>
    <name evidence="2" type="ORF">SNE35_09005</name>
</gene>
<evidence type="ECO:0000259" key="1">
    <source>
        <dbReference type="PROSITE" id="PS51462"/>
    </source>
</evidence>
<reference evidence="2 3" key="1">
    <citation type="submission" date="2023-11" db="EMBL/GenBank/DDBJ databases">
        <title>Paucibacter sp. nov., isolated from fresh soil in Korea.</title>
        <authorList>
            <person name="Le N.T.T."/>
        </authorList>
    </citation>
    <scope>NUCLEOTIDE SEQUENCE [LARGE SCALE GENOMIC DNA]</scope>
    <source>
        <strain evidence="2 3">R3-3</strain>
    </source>
</reference>
<comment type="caution">
    <text evidence="2">The sequence shown here is derived from an EMBL/GenBank/DDBJ whole genome shotgun (WGS) entry which is preliminary data.</text>
</comment>
<dbReference type="RefSeq" id="WP_320422559.1">
    <property type="nucleotide sequence ID" value="NZ_JAXCLA010000003.1"/>
</dbReference>
<dbReference type="Pfam" id="PF00293">
    <property type="entry name" value="NUDIX"/>
    <property type="match status" value="1"/>
</dbReference>
<dbReference type="PANTHER" id="PTHR43736">
    <property type="entry name" value="ADP-RIBOSE PYROPHOSPHATASE"/>
    <property type="match status" value="1"/>
</dbReference>
<name>A0ABU5DHB7_9BURK</name>
<dbReference type="SUPFAM" id="SSF55811">
    <property type="entry name" value="Nudix"/>
    <property type="match status" value="1"/>
</dbReference>
<accession>A0ABU5DHB7</accession>
<dbReference type="InterPro" id="IPR015797">
    <property type="entry name" value="NUDIX_hydrolase-like_dom_sf"/>
</dbReference>
<dbReference type="EMBL" id="JAXCLA010000003">
    <property type="protein sequence ID" value="MDY0744644.1"/>
    <property type="molecule type" value="Genomic_DNA"/>
</dbReference>
<evidence type="ECO:0000313" key="3">
    <source>
        <dbReference type="Proteomes" id="UP001285263"/>
    </source>
</evidence>
<dbReference type="Proteomes" id="UP001285263">
    <property type="component" value="Unassembled WGS sequence"/>
</dbReference>
<dbReference type="PROSITE" id="PS51462">
    <property type="entry name" value="NUDIX"/>
    <property type="match status" value="1"/>
</dbReference>
<organism evidence="2 3">
    <name type="scientific">Roseateles agri</name>
    <dbReference type="NCBI Taxonomy" id="3098619"/>
    <lineage>
        <taxon>Bacteria</taxon>
        <taxon>Pseudomonadati</taxon>
        <taxon>Pseudomonadota</taxon>
        <taxon>Betaproteobacteria</taxon>
        <taxon>Burkholderiales</taxon>
        <taxon>Sphaerotilaceae</taxon>
        <taxon>Roseateles</taxon>
    </lineage>
</organism>
<dbReference type="PANTHER" id="PTHR43736:SF1">
    <property type="entry name" value="DIHYDRONEOPTERIN TRIPHOSPHATE DIPHOSPHATASE"/>
    <property type="match status" value="1"/>
</dbReference>
<evidence type="ECO:0000313" key="2">
    <source>
        <dbReference type="EMBL" id="MDY0744644.1"/>
    </source>
</evidence>
<dbReference type="CDD" id="cd03674">
    <property type="entry name" value="NUDIX_Hydrolase"/>
    <property type="match status" value="1"/>
</dbReference>
<dbReference type="Gene3D" id="3.90.79.10">
    <property type="entry name" value="Nucleoside Triphosphate Pyrophosphohydrolase"/>
    <property type="match status" value="1"/>
</dbReference>
<dbReference type="InterPro" id="IPR000086">
    <property type="entry name" value="NUDIX_hydrolase_dom"/>
</dbReference>